<reference evidence="3 6" key="1">
    <citation type="journal article" date="2019" name="PLoS Negl. Trop. Dis.">
        <title>Whole genome sequencing of Entamoeba nuttalli reveals mammalian host-related molecular signatures and a novel octapeptide-repeat surface protein.</title>
        <authorList>
            <person name="Tanaka M."/>
            <person name="Makiuchi T."/>
            <person name="Komiyama T."/>
            <person name="Shiina T."/>
            <person name="Osaki K."/>
            <person name="Tachibana H."/>
        </authorList>
    </citation>
    <scope>NUCLEOTIDE SEQUENCE [LARGE SCALE GENOMIC DNA]</scope>
    <source>
        <strain evidence="3 6">P19-061405</strain>
    </source>
</reference>
<gene>
    <name evidence="2" type="ORF">ENUP19_0086G0003</name>
    <name evidence="3" type="ORF">ENUP19_0093G0011</name>
    <name evidence="4" type="ORF">ENUP19_0151G0015</name>
    <name evidence="5" type="ORF">ENUP19_0155G0004</name>
</gene>
<keyword evidence="1" id="KW-1133">Transmembrane helix</keyword>
<keyword evidence="1" id="KW-0812">Transmembrane</keyword>
<keyword evidence="1" id="KW-0472">Membrane</keyword>
<accession>A0ABQ0DGW1</accession>
<dbReference type="EMBL" id="BAAFRS010000155">
    <property type="protein sequence ID" value="GAB1223594.1"/>
    <property type="molecule type" value="Genomic_DNA"/>
</dbReference>
<dbReference type="Proteomes" id="UP001628156">
    <property type="component" value="Unassembled WGS sequence"/>
</dbReference>
<dbReference type="EMBL" id="BAAFRS010000093">
    <property type="protein sequence ID" value="GAB1222091.1"/>
    <property type="molecule type" value="Genomic_DNA"/>
</dbReference>
<feature type="transmembrane region" description="Helical" evidence="1">
    <location>
        <begin position="89"/>
        <end position="110"/>
    </location>
</feature>
<organism evidence="3 6">
    <name type="scientific">Entamoeba nuttalli</name>
    <dbReference type="NCBI Taxonomy" id="412467"/>
    <lineage>
        <taxon>Eukaryota</taxon>
        <taxon>Amoebozoa</taxon>
        <taxon>Evosea</taxon>
        <taxon>Archamoebae</taxon>
        <taxon>Mastigamoebida</taxon>
        <taxon>Entamoebidae</taxon>
        <taxon>Entamoeba</taxon>
    </lineage>
</organism>
<dbReference type="EMBL" id="BAAFRS010000086">
    <property type="protein sequence ID" value="GAB1221929.1"/>
    <property type="molecule type" value="Genomic_DNA"/>
</dbReference>
<comment type="caution">
    <text evidence="3">The sequence shown here is derived from an EMBL/GenBank/DDBJ whole genome shotgun (WGS) entry which is preliminary data.</text>
</comment>
<feature type="transmembrane region" description="Helical" evidence="1">
    <location>
        <begin position="61"/>
        <end position="77"/>
    </location>
</feature>
<keyword evidence="6" id="KW-1185">Reference proteome</keyword>
<feature type="transmembrane region" description="Helical" evidence="1">
    <location>
        <begin position="39"/>
        <end position="55"/>
    </location>
</feature>
<name>A0ABQ0DGW1_9EUKA</name>
<evidence type="ECO:0000313" key="3">
    <source>
        <dbReference type="EMBL" id="GAB1222091.1"/>
    </source>
</evidence>
<sequence length="140" mass="15983">MIEEIKKEYKSMKSSVVVIPKTSKEVVERIKKNGEKYQMIYIIFSGLLNGVISYWMSEWGGMTYLISTMIVIALYLQNKESVSKVMERLNIPVWVITYIGNVGSVIVMGMRGEGGIWYLYVSNSTSIIFCIHSIVTSNYN</sequence>
<evidence type="ECO:0000313" key="6">
    <source>
        <dbReference type="Proteomes" id="UP001628156"/>
    </source>
</evidence>
<reference evidence="3" key="2">
    <citation type="submission" date="2024-08" db="EMBL/GenBank/DDBJ databases">
        <title>Draft genome assembly of Entamoeba nuttalli using a combination of long-read and short-read sequencing data.</title>
        <authorList>
            <person name="Tanaka M."/>
            <person name="Tachibana H."/>
        </authorList>
    </citation>
    <scope>NUCLEOTIDE SEQUENCE</scope>
    <source>
        <strain evidence="3">P19-061405</strain>
    </source>
</reference>
<protein>
    <submittedName>
        <fullName evidence="3">Uncharacterized protein</fullName>
    </submittedName>
</protein>
<proteinExistence type="predicted"/>
<evidence type="ECO:0000256" key="1">
    <source>
        <dbReference type="SAM" id="Phobius"/>
    </source>
</evidence>
<evidence type="ECO:0000313" key="4">
    <source>
        <dbReference type="EMBL" id="GAB1223534.1"/>
    </source>
</evidence>
<evidence type="ECO:0000313" key="5">
    <source>
        <dbReference type="EMBL" id="GAB1223594.1"/>
    </source>
</evidence>
<evidence type="ECO:0000313" key="2">
    <source>
        <dbReference type="EMBL" id="GAB1221929.1"/>
    </source>
</evidence>
<feature type="transmembrane region" description="Helical" evidence="1">
    <location>
        <begin position="116"/>
        <end position="135"/>
    </location>
</feature>
<dbReference type="EMBL" id="BAAFRS010000151">
    <property type="protein sequence ID" value="GAB1223534.1"/>
    <property type="molecule type" value="Genomic_DNA"/>
</dbReference>